<dbReference type="AlphaFoldDB" id="A0A1M5WEA6"/>
<gene>
    <name evidence="2" type="ORF">SAMN04488109_5604</name>
</gene>
<dbReference type="InterPro" id="IPR013216">
    <property type="entry name" value="Methyltransf_11"/>
</dbReference>
<dbReference type="PANTHER" id="PTHR43591">
    <property type="entry name" value="METHYLTRANSFERASE"/>
    <property type="match status" value="1"/>
</dbReference>
<keyword evidence="3" id="KW-1185">Reference proteome</keyword>
<dbReference type="Proteomes" id="UP000184212">
    <property type="component" value="Unassembled WGS sequence"/>
</dbReference>
<dbReference type="GO" id="GO:0008757">
    <property type="term" value="F:S-adenosylmethionine-dependent methyltransferase activity"/>
    <property type="evidence" value="ECO:0007669"/>
    <property type="project" value="InterPro"/>
</dbReference>
<dbReference type="RefSeq" id="WP_073141332.1">
    <property type="nucleotide sequence ID" value="NZ_FQWQ01000005.1"/>
</dbReference>
<dbReference type="Pfam" id="PF08241">
    <property type="entry name" value="Methyltransf_11"/>
    <property type="match status" value="1"/>
</dbReference>
<keyword evidence="2" id="KW-0489">Methyltransferase</keyword>
<dbReference type="GO" id="GO:0032259">
    <property type="term" value="P:methylation"/>
    <property type="evidence" value="ECO:0007669"/>
    <property type="project" value="UniProtKB-KW"/>
</dbReference>
<reference evidence="2 3" key="1">
    <citation type="submission" date="2016-11" db="EMBL/GenBank/DDBJ databases">
        <authorList>
            <person name="Jaros S."/>
            <person name="Januszkiewicz K."/>
            <person name="Wedrychowicz H."/>
        </authorList>
    </citation>
    <scope>NUCLEOTIDE SEQUENCE [LARGE SCALE GENOMIC DNA]</scope>
    <source>
        <strain evidence="2 3">DSM 24574</strain>
    </source>
</reference>
<dbReference type="STRING" id="947013.SAMN04488109_5604"/>
<dbReference type="InterPro" id="IPR029063">
    <property type="entry name" value="SAM-dependent_MTases_sf"/>
</dbReference>
<protein>
    <submittedName>
        <fullName evidence="2">Methyltransferase domain-containing protein</fullName>
    </submittedName>
</protein>
<dbReference type="Gene3D" id="3.40.50.150">
    <property type="entry name" value="Vaccinia Virus protein VP39"/>
    <property type="match status" value="1"/>
</dbReference>
<evidence type="ECO:0000313" key="3">
    <source>
        <dbReference type="Proteomes" id="UP000184212"/>
    </source>
</evidence>
<evidence type="ECO:0000313" key="2">
    <source>
        <dbReference type="EMBL" id="SHH85553.1"/>
    </source>
</evidence>
<organism evidence="2 3">
    <name type="scientific">Chryseolinea serpens</name>
    <dbReference type="NCBI Taxonomy" id="947013"/>
    <lineage>
        <taxon>Bacteria</taxon>
        <taxon>Pseudomonadati</taxon>
        <taxon>Bacteroidota</taxon>
        <taxon>Cytophagia</taxon>
        <taxon>Cytophagales</taxon>
        <taxon>Fulvivirgaceae</taxon>
        <taxon>Chryseolinea</taxon>
    </lineage>
</organism>
<accession>A0A1M5WEA6</accession>
<evidence type="ECO:0000259" key="1">
    <source>
        <dbReference type="Pfam" id="PF08241"/>
    </source>
</evidence>
<keyword evidence="2" id="KW-0808">Transferase</keyword>
<dbReference type="SUPFAM" id="SSF53335">
    <property type="entry name" value="S-adenosyl-L-methionine-dependent methyltransferases"/>
    <property type="match status" value="1"/>
</dbReference>
<sequence length="270" mass="30862">MERDKIKQFYSHEIEKSRLELEAFKLEGLRTKEIISRFLLKDKMRIADIGGGAGYYAFWLQEKGHEVSLVDLSPKNIELVNKHSKDTGIQLTRSEIGDATDLNFEKEQFDLVLLLGPLYHLTDKKERLKALSEAKRILKPGGVLLAAVISRYASLLDGFRRDLINNDHFEKMLIDDLKTGIHLNETENLEYFTTAYLHTPSEIKSEIAESGLTFENLTAIESFGWFIDDIKTKSKDATYMAKLQKVLHMVETNEDIIAMSPHIMAIARKG</sequence>
<feature type="domain" description="Methyltransferase type 11" evidence="1">
    <location>
        <begin position="48"/>
        <end position="145"/>
    </location>
</feature>
<dbReference type="CDD" id="cd02440">
    <property type="entry name" value="AdoMet_MTases"/>
    <property type="match status" value="1"/>
</dbReference>
<dbReference type="EMBL" id="FQWQ01000005">
    <property type="protein sequence ID" value="SHH85553.1"/>
    <property type="molecule type" value="Genomic_DNA"/>
</dbReference>
<dbReference type="OrthoDB" id="9810615at2"/>
<proteinExistence type="predicted"/>
<name>A0A1M5WEA6_9BACT</name>